<feature type="compositionally biased region" description="Polar residues" evidence="1">
    <location>
        <begin position="67"/>
        <end position="80"/>
    </location>
</feature>
<feature type="region of interest" description="Disordered" evidence="1">
    <location>
        <begin position="51"/>
        <end position="80"/>
    </location>
</feature>
<dbReference type="EMBL" id="SMOL01000143">
    <property type="protein sequence ID" value="KAB2630574.1"/>
    <property type="molecule type" value="Genomic_DNA"/>
</dbReference>
<accession>A0A5N5I4P6</accession>
<reference evidence="3" key="2">
    <citation type="submission" date="2019-10" db="EMBL/GenBank/DDBJ databases">
        <title>A de novo genome assembly of a pear dwarfing rootstock.</title>
        <authorList>
            <person name="Wang F."/>
            <person name="Wang J."/>
            <person name="Li S."/>
            <person name="Zhang Y."/>
            <person name="Fang M."/>
            <person name="Ma L."/>
            <person name="Zhao Y."/>
            <person name="Jiang S."/>
        </authorList>
    </citation>
    <scope>NUCLEOTIDE SEQUENCE [LARGE SCALE GENOMIC DNA]</scope>
</reference>
<organism evidence="2 3">
    <name type="scientific">Pyrus ussuriensis x Pyrus communis</name>
    <dbReference type="NCBI Taxonomy" id="2448454"/>
    <lineage>
        <taxon>Eukaryota</taxon>
        <taxon>Viridiplantae</taxon>
        <taxon>Streptophyta</taxon>
        <taxon>Embryophyta</taxon>
        <taxon>Tracheophyta</taxon>
        <taxon>Spermatophyta</taxon>
        <taxon>Magnoliopsida</taxon>
        <taxon>eudicotyledons</taxon>
        <taxon>Gunneridae</taxon>
        <taxon>Pentapetalae</taxon>
        <taxon>rosids</taxon>
        <taxon>fabids</taxon>
        <taxon>Rosales</taxon>
        <taxon>Rosaceae</taxon>
        <taxon>Amygdaloideae</taxon>
        <taxon>Maleae</taxon>
        <taxon>Pyrus</taxon>
    </lineage>
</organism>
<sequence>MLKQPNFKEFTFGQNFRGDFRPPPSTFWTPKRSYASLKFFQKPARFELQTAVEDDSGRQSLPEKSGNIPSKSTEYSNGVR</sequence>
<dbReference type="Proteomes" id="UP000327157">
    <property type="component" value="Chromosome 12"/>
</dbReference>
<proteinExistence type="predicted"/>
<name>A0A5N5I4P6_9ROSA</name>
<comment type="caution">
    <text evidence="2">The sequence shown here is derived from an EMBL/GenBank/DDBJ whole genome shotgun (WGS) entry which is preliminary data.</text>
</comment>
<protein>
    <submittedName>
        <fullName evidence="2">Uncharacterized protein</fullName>
    </submittedName>
</protein>
<dbReference type="AlphaFoldDB" id="A0A5N5I4P6"/>
<evidence type="ECO:0000313" key="2">
    <source>
        <dbReference type="EMBL" id="KAB2630574.1"/>
    </source>
</evidence>
<evidence type="ECO:0000313" key="3">
    <source>
        <dbReference type="Proteomes" id="UP000327157"/>
    </source>
</evidence>
<gene>
    <name evidence="2" type="ORF">D8674_008093</name>
</gene>
<reference evidence="2 3" key="3">
    <citation type="submission" date="2019-11" db="EMBL/GenBank/DDBJ databases">
        <title>A de novo genome assembly of a pear dwarfing rootstock.</title>
        <authorList>
            <person name="Wang F."/>
            <person name="Wang J."/>
            <person name="Li S."/>
            <person name="Zhang Y."/>
            <person name="Fang M."/>
            <person name="Ma L."/>
            <person name="Zhao Y."/>
            <person name="Jiang S."/>
        </authorList>
    </citation>
    <scope>NUCLEOTIDE SEQUENCE [LARGE SCALE GENOMIC DNA]</scope>
    <source>
        <strain evidence="2">S2</strain>
        <tissue evidence="2">Leaf</tissue>
    </source>
</reference>
<keyword evidence="3" id="KW-1185">Reference proteome</keyword>
<reference evidence="2 3" key="1">
    <citation type="submission" date="2019-09" db="EMBL/GenBank/DDBJ databases">
        <authorList>
            <person name="Ou C."/>
        </authorList>
    </citation>
    <scope>NUCLEOTIDE SEQUENCE [LARGE SCALE GENOMIC DNA]</scope>
    <source>
        <strain evidence="2">S2</strain>
        <tissue evidence="2">Leaf</tissue>
    </source>
</reference>
<evidence type="ECO:0000256" key="1">
    <source>
        <dbReference type="SAM" id="MobiDB-lite"/>
    </source>
</evidence>